<dbReference type="InParanoid" id="A2F852"/>
<dbReference type="Gene3D" id="1.10.510.10">
    <property type="entry name" value="Transferase(Phosphotransferase) domain 1"/>
    <property type="match status" value="1"/>
</dbReference>
<dbReference type="STRING" id="5722.A2F852"/>
<keyword evidence="6 13" id="KW-0418">Kinase</keyword>
<keyword evidence="5" id="KW-0547">Nucleotide-binding</keyword>
<name>A2F852_TRIV3</name>
<gene>
    <name evidence="13" type="ORF">TVAG_242930</name>
</gene>
<dbReference type="GO" id="GO:0004674">
    <property type="term" value="F:protein serine/threonine kinase activity"/>
    <property type="evidence" value="ECO:0000318"/>
    <property type="project" value="GO_Central"/>
</dbReference>
<dbReference type="Gene3D" id="3.30.200.20">
    <property type="entry name" value="Phosphorylase Kinase, domain 1"/>
    <property type="match status" value="1"/>
</dbReference>
<dbReference type="SMART" id="SM00220">
    <property type="entry name" value="S_TKc"/>
    <property type="match status" value="1"/>
</dbReference>
<dbReference type="InterPro" id="IPR008271">
    <property type="entry name" value="Ser/Thr_kinase_AS"/>
</dbReference>
<dbReference type="KEGG" id="tva:4756731"/>
<dbReference type="InterPro" id="IPR011009">
    <property type="entry name" value="Kinase-like_dom_sf"/>
</dbReference>
<evidence type="ECO:0000256" key="4">
    <source>
        <dbReference type="ARBA" id="ARBA00022679"/>
    </source>
</evidence>
<evidence type="ECO:0000313" key="14">
    <source>
        <dbReference type="Proteomes" id="UP000001542"/>
    </source>
</evidence>
<protein>
    <recommendedName>
        <fullName evidence="2">dual-specificity kinase</fullName>
        <ecNumber evidence="2">2.7.12.1</ecNumber>
    </recommendedName>
</protein>
<dbReference type="OMA" id="HPWISKC"/>
<evidence type="ECO:0000259" key="12">
    <source>
        <dbReference type="PROSITE" id="PS50011"/>
    </source>
</evidence>
<dbReference type="EMBL" id="DS113657">
    <property type="protein sequence ID" value="EAX98928.1"/>
    <property type="molecule type" value="Genomic_DNA"/>
</dbReference>
<dbReference type="GO" id="GO:0005737">
    <property type="term" value="C:cytoplasm"/>
    <property type="evidence" value="ECO:0000318"/>
    <property type="project" value="GO_Central"/>
</dbReference>
<dbReference type="CDD" id="cd14210">
    <property type="entry name" value="PKc_DYRK"/>
    <property type="match status" value="1"/>
</dbReference>
<dbReference type="AlphaFoldDB" id="A2F852"/>
<dbReference type="OrthoDB" id="9332038at2759"/>
<evidence type="ECO:0000256" key="6">
    <source>
        <dbReference type="ARBA" id="ARBA00022777"/>
    </source>
</evidence>
<comment type="catalytic activity">
    <reaction evidence="8">
        <text>L-seryl-[protein] + ATP = O-phospho-L-seryl-[protein] + ADP + H(+)</text>
        <dbReference type="Rhea" id="RHEA:17989"/>
        <dbReference type="Rhea" id="RHEA-COMP:9863"/>
        <dbReference type="Rhea" id="RHEA-COMP:11604"/>
        <dbReference type="ChEBI" id="CHEBI:15378"/>
        <dbReference type="ChEBI" id="CHEBI:29999"/>
        <dbReference type="ChEBI" id="CHEBI:30616"/>
        <dbReference type="ChEBI" id="CHEBI:83421"/>
        <dbReference type="ChEBI" id="CHEBI:456216"/>
        <dbReference type="EC" id="2.7.12.1"/>
    </reaction>
</comment>
<proteinExistence type="inferred from homology"/>
<evidence type="ECO:0000256" key="5">
    <source>
        <dbReference type="ARBA" id="ARBA00022741"/>
    </source>
</evidence>
<keyword evidence="14" id="KW-1185">Reference proteome</keyword>
<comment type="catalytic activity">
    <reaction evidence="10">
        <text>L-tyrosyl-[protein] + ATP = O-phospho-L-tyrosyl-[protein] + ADP + H(+)</text>
        <dbReference type="Rhea" id="RHEA:10596"/>
        <dbReference type="Rhea" id="RHEA-COMP:10136"/>
        <dbReference type="Rhea" id="RHEA-COMP:20101"/>
        <dbReference type="ChEBI" id="CHEBI:15378"/>
        <dbReference type="ChEBI" id="CHEBI:30616"/>
        <dbReference type="ChEBI" id="CHEBI:46858"/>
        <dbReference type="ChEBI" id="CHEBI:61978"/>
        <dbReference type="ChEBI" id="CHEBI:456216"/>
        <dbReference type="EC" id="2.7.12.1"/>
    </reaction>
</comment>
<dbReference type="Proteomes" id="UP000001542">
    <property type="component" value="Unassembled WGS sequence"/>
</dbReference>
<dbReference type="GO" id="GO:0004712">
    <property type="term" value="F:protein serine/threonine/tyrosine kinase activity"/>
    <property type="evidence" value="ECO:0007669"/>
    <property type="project" value="UniProtKB-EC"/>
</dbReference>
<reference evidence="13" key="1">
    <citation type="submission" date="2006-10" db="EMBL/GenBank/DDBJ databases">
        <authorList>
            <person name="Amadeo P."/>
            <person name="Zhao Q."/>
            <person name="Wortman J."/>
            <person name="Fraser-Liggett C."/>
            <person name="Carlton J."/>
        </authorList>
    </citation>
    <scope>NUCLEOTIDE SEQUENCE</scope>
    <source>
        <strain evidence="13">G3</strain>
    </source>
</reference>
<dbReference type="VEuPathDB" id="TrichDB:TVAGG3_0283000"/>
<evidence type="ECO:0000256" key="2">
    <source>
        <dbReference type="ARBA" id="ARBA00013203"/>
    </source>
</evidence>
<comment type="similarity">
    <text evidence="1">Belongs to the protein kinase superfamily. CMGC Ser/Thr protein kinase family. MNB/DYRK subfamily.</text>
</comment>
<dbReference type="PROSITE" id="PS50011">
    <property type="entry name" value="PROTEIN_KINASE_DOM"/>
    <property type="match status" value="1"/>
</dbReference>
<dbReference type="GO" id="GO:0005524">
    <property type="term" value="F:ATP binding"/>
    <property type="evidence" value="ECO:0007669"/>
    <property type="project" value="UniProtKB-KW"/>
</dbReference>
<keyword evidence="3" id="KW-0723">Serine/threonine-protein kinase</keyword>
<dbReference type="VEuPathDB" id="TrichDB:TVAG_242930"/>
<dbReference type="InterPro" id="IPR042521">
    <property type="entry name" value="DYRK"/>
</dbReference>
<dbReference type="PANTHER" id="PTHR24058">
    <property type="entry name" value="DUAL SPECIFICITY PROTEIN KINASE"/>
    <property type="match status" value="1"/>
</dbReference>
<reference evidence="13" key="2">
    <citation type="journal article" date="2007" name="Science">
        <title>Draft genome sequence of the sexually transmitted pathogen Trichomonas vaginalis.</title>
        <authorList>
            <person name="Carlton J.M."/>
            <person name="Hirt R.P."/>
            <person name="Silva J.C."/>
            <person name="Delcher A.L."/>
            <person name="Schatz M."/>
            <person name="Zhao Q."/>
            <person name="Wortman J.R."/>
            <person name="Bidwell S.L."/>
            <person name="Alsmark U.C.M."/>
            <person name="Besteiro S."/>
            <person name="Sicheritz-Ponten T."/>
            <person name="Noel C.J."/>
            <person name="Dacks J.B."/>
            <person name="Foster P.G."/>
            <person name="Simillion C."/>
            <person name="Van de Peer Y."/>
            <person name="Miranda-Saavedra D."/>
            <person name="Barton G.J."/>
            <person name="Westrop G.D."/>
            <person name="Mueller S."/>
            <person name="Dessi D."/>
            <person name="Fiori P.L."/>
            <person name="Ren Q."/>
            <person name="Paulsen I."/>
            <person name="Zhang H."/>
            <person name="Bastida-Corcuera F.D."/>
            <person name="Simoes-Barbosa A."/>
            <person name="Brown M.T."/>
            <person name="Hayes R.D."/>
            <person name="Mukherjee M."/>
            <person name="Okumura C.Y."/>
            <person name="Schneider R."/>
            <person name="Smith A.J."/>
            <person name="Vanacova S."/>
            <person name="Villalvazo M."/>
            <person name="Haas B.J."/>
            <person name="Pertea M."/>
            <person name="Feldblyum T.V."/>
            <person name="Utterback T.R."/>
            <person name="Shu C.L."/>
            <person name="Osoegawa K."/>
            <person name="de Jong P.J."/>
            <person name="Hrdy I."/>
            <person name="Horvathova L."/>
            <person name="Zubacova Z."/>
            <person name="Dolezal P."/>
            <person name="Malik S.B."/>
            <person name="Logsdon J.M. Jr."/>
            <person name="Henze K."/>
            <person name="Gupta A."/>
            <person name="Wang C.C."/>
            <person name="Dunne R.L."/>
            <person name="Upcroft J.A."/>
            <person name="Upcroft P."/>
            <person name="White O."/>
            <person name="Salzberg S.L."/>
            <person name="Tang P."/>
            <person name="Chiu C.-H."/>
            <person name="Lee Y.-S."/>
            <person name="Embley T.M."/>
            <person name="Coombs G.H."/>
            <person name="Mottram J.C."/>
            <person name="Tachezy J."/>
            <person name="Fraser-Liggett C.M."/>
            <person name="Johnson P.J."/>
        </authorList>
    </citation>
    <scope>NUCLEOTIDE SEQUENCE [LARGE SCALE GENOMIC DNA]</scope>
    <source>
        <strain evidence="13">G3</strain>
    </source>
</reference>
<evidence type="ECO:0000256" key="1">
    <source>
        <dbReference type="ARBA" id="ARBA00008867"/>
    </source>
</evidence>
<sequence>MEPTFKVQAPSQPYQYSRRNAGYKTARKQVHPPQNRIYQNPRFKNQSARNRAPLELSPVVKGAPITPGEALVRYKHFLNEFEIQEITSFPEIYFVGKRNRKIIPDFNDENNYGYDNESHNYNLIAGDHLAYRFEILALFGAGAFGQVAKCYDHKTMQCVAIKIIVNTEQMHEQGRIEAQILARLNKNEVKNVVKANDFFIFRSHICITFEILSKNLYEVIEASNFEPMSPKLVRLYAVQILTALEQSHKLGIVHCDLKPENVLLVKEHSTSVKLIDFGSSCFVDHQMYEYIQSRYYRAPEVMLGIKYGPPMDMWSFALIIVELLTGTPLFPGQNEEEQLWMISQLIGMPPRELVVIGKRREEFFDKSLRLLKEQTKKEYMPNSMDLAQVLKTDDMRLVDFIMKLLTWDQRMRMTAAEALQHPWIRSFEVQPSTKTSSSILPDLK</sequence>
<evidence type="ECO:0000256" key="7">
    <source>
        <dbReference type="ARBA" id="ARBA00022840"/>
    </source>
</evidence>
<evidence type="ECO:0000256" key="3">
    <source>
        <dbReference type="ARBA" id="ARBA00022527"/>
    </source>
</evidence>
<dbReference type="Gene3D" id="3.30.10.30">
    <property type="entry name" value="DYRK"/>
    <property type="match status" value="1"/>
</dbReference>
<dbReference type="SUPFAM" id="SSF56112">
    <property type="entry name" value="Protein kinase-like (PK-like)"/>
    <property type="match status" value="1"/>
</dbReference>
<dbReference type="SMR" id="A2F852"/>
<evidence type="ECO:0000256" key="11">
    <source>
        <dbReference type="SAM" id="MobiDB-lite"/>
    </source>
</evidence>
<keyword evidence="4" id="KW-0808">Transferase</keyword>
<keyword evidence="7" id="KW-0067">ATP-binding</keyword>
<dbReference type="FunCoup" id="A2F852">
    <property type="interactions" value="259"/>
</dbReference>
<dbReference type="RefSeq" id="XP_001311858.1">
    <property type="nucleotide sequence ID" value="XM_001311857.1"/>
</dbReference>
<dbReference type="eggNOG" id="KOG0667">
    <property type="taxonomic scope" value="Eukaryota"/>
</dbReference>
<feature type="domain" description="Protein kinase" evidence="12">
    <location>
        <begin position="133"/>
        <end position="424"/>
    </location>
</feature>
<evidence type="ECO:0000256" key="10">
    <source>
        <dbReference type="ARBA" id="ARBA00051680"/>
    </source>
</evidence>
<dbReference type="Pfam" id="PF00069">
    <property type="entry name" value="Pkinase"/>
    <property type="match status" value="1"/>
</dbReference>
<dbReference type="InterPro" id="IPR000719">
    <property type="entry name" value="Prot_kinase_dom"/>
</dbReference>
<dbReference type="GO" id="GO:0005856">
    <property type="term" value="C:cytoskeleton"/>
    <property type="evidence" value="ECO:0000318"/>
    <property type="project" value="GO_Central"/>
</dbReference>
<dbReference type="InterPro" id="IPR050494">
    <property type="entry name" value="Ser_Thr_dual-spec_kinase"/>
</dbReference>
<evidence type="ECO:0000256" key="9">
    <source>
        <dbReference type="ARBA" id="ARBA00049308"/>
    </source>
</evidence>
<evidence type="ECO:0000256" key="8">
    <source>
        <dbReference type="ARBA" id="ARBA00049003"/>
    </source>
</evidence>
<dbReference type="PROSITE" id="PS00108">
    <property type="entry name" value="PROTEIN_KINASE_ST"/>
    <property type="match status" value="1"/>
</dbReference>
<evidence type="ECO:0000313" key="13">
    <source>
        <dbReference type="EMBL" id="EAX98928.1"/>
    </source>
</evidence>
<dbReference type="EC" id="2.7.12.1" evidence="2"/>
<comment type="catalytic activity">
    <reaction evidence="9">
        <text>L-threonyl-[protein] + ATP = O-phospho-L-threonyl-[protein] + ADP + H(+)</text>
        <dbReference type="Rhea" id="RHEA:46608"/>
        <dbReference type="Rhea" id="RHEA-COMP:11060"/>
        <dbReference type="Rhea" id="RHEA-COMP:11605"/>
        <dbReference type="ChEBI" id="CHEBI:15378"/>
        <dbReference type="ChEBI" id="CHEBI:30013"/>
        <dbReference type="ChEBI" id="CHEBI:30616"/>
        <dbReference type="ChEBI" id="CHEBI:61977"/>
        <dbReference type="ChEBI" id="CHEBI:456216"/>
        <dbReference type="EC" id="2.7.12.1"/>
    </reaction>
</comment>
<dbReference type="PANTHER" id="PTHR24058:SF22">
    <property type="entry name" value="DUAL SPECIFICITY TYROSINE-PHOSPHORYLATION-REGULATED KINASE 4"/>
    <property type="match status" value="1"/>
</dbReference>
<feature type="compositionally biased region" description="Polar residues" evidence="11">
    <location>
        <begin position="9"/>
        <end position="18"/>
    </location>
</feature>
<feature type="region of interest" description="Disordered" evidence="11">
    <location>
        <begin position="1"/>
        <end position="32"/>
    </location>
</feature>
<accession>A2F852</accession>
<organism evidence="13 14">
    <name type="scientific">Trichomonas vaginalis (strain ATCC PRA-98 / G3)</name>
    <dbReference type="NCBI Taxonomy" id="412133"/>
    <lineage>
        <taxon>Eukaryota</taxon>
        <taxon>Metamonada</taxon>
        <taxon>Parabasalia</taxon>
        <taxon>Trichomonadida</taxon>
        <taxon>Trichomonadidae</taxon>
        <taxon>Trichomonas</taxon>
    </lineage>
</organism>